<organism evidence="1 2">
    <name type="scientific">Alteromonas ponticola</name>
    <dbReference type="NCBI Taxonomy" id="2720613"/>
    <lineage>
        <taxon>Bacteria</taxon>
        <taxon>Pseudomonadati</taxon>
        <taxon>Pseudomonadota</taxon>
        <taxon>Gammaproteobacteria</taxon>
        <taxon>Alteromonadales</taxon>
        <taxon>Alteromonadaceae</taxon>
        <taxon>Alteromonas/Salinimonas group</taxon>
        <taxon>Alteromonas</taxon>
    </lineage>
</organism>
<dbReference type="EMBL" id="JAATNW010000007">
    <property type="protein sequence ID" value="NMH61097.1"/>
    <property type="molecule type" value="Genomic_DNA"/>
</dbReference>
<dbReference type="Proteomes" id="UP000709336">
    <property type="component" value="Unassembled WGS sequence"/>
</dbReference>
<evidence type="ECO:0000313" key="2">
    <source>
        <dbReference type="Proteomes" id="UP000709336"/>
    </source>
</evidence>
<comment type="caution">
    <text evidence="1">The sequence shown here is derived from an EMBL/GenBank/DDBJ whole genome shotgun (WGS) entry which is preliminary data.</text>
</comment>
<dbReference type="PROSITE" id="PS51257">
    <property type="entry name" value="PROKAR_LIPOPROTEIN"/>
    <property type="match status" value="1"/>
</dbReference>
<accession>A0ABX1R3S7</accession>
<evidence type="ECO:0008006" key="3">
    <source>
        <dbReference type="Google" id="ProtNLM"/>
    </source>
</evidence>
<keyword evidence="2" id="KW-1185">Reference proteome</keyword>
<gene>
    <name evidence="1" type="ORF">HCJ96_13780</name>
</gene>
<name>A0ABX1R3S7_9ALTE</name>
<evidence type="ECO:0000313" key="1">
    <source>
        <dbReference type="EMBL" id="NMH61097.1"/>
    </source>
</evidence>
<dbReference type="RefSeq" id="WP_169211652.1">
    <property type="nucleotide sequence ID" value="NZ_JAATNW010000007.1"/>
</dbReference>
<protein>
    <recommendedName>
        <fullName evidence="3">Lipoprotein</fullName>
    </recommendedName>
</protein>
<proteinExistence type="predicted"/>
<sequence length="637" mass="71177">MRWVSYLSVAFVVGCGGSGDNDGPTNSPPPANAPELVISGPSEVVVGDSVGLVVTASDNSSLSSVNWRVDQENLKLLTAHTQVVGFDAPTAGDYLFTISARTASGRAINTDYSLTVIEGETPDAVVRVDHQAAEGGRISLRVDNNSTKTIESVSWQQTAGPAAVDVVYDDNDDPKQNIYFDAPRVTSDVIIAYRATIQYDDGSDASDEAQVLVKDMEIVDDAFFTRSEMYTSSHMQAYRKDSPYADALDECVYNNRITYPCEFETLPLIGQETESPTIDDILNRTYVSHPWMGNAFKKYLENAPAGDDMLSLLRAVTAVVISYDIRPSFYWVVTGAIYLDARNFWRTPAERDTLNTEPDYRSAFGNELAYRTTWRYVKDGEYYYPQPGLAPELRNTRTQLGVEQAIDWLLYHELGHANDFFNYASWSQIPLSTTPFDWFEDNAPKSDGLETSLPLMSPELHALAQVNFGGETATAEQKAYTAADVAAFYQDDVASSFYSYYTSREDYATLFEQFMMLYRIKASSDVGVFTAETFENEEYVLTWGQRNRINQSSVQPRAKYVVNRILPELNVDEIQASLPEPQLLPEGEDWYETLVLDGETIESTESLSLFRSQKVLAKDRPEIQPLLPVAVMEGKLN</sequence>
<reference evidence="1 2" key="1">
    <citation type="submission" date="2020-03" db="EMBL/GenBank/DDBJ databases">
        <title>Alteromonas ponticola sp. nov., isolated from seawater.</title>
        <authorList>
            <person name="Yoon J.-H."/>
            <person name="Kim Y.-O."/>
        </authorList>
    </citation>
    <scope>NUCLEOTIDE SEQUENCE [LARGE SCALE GENOMIC DNA]</scope>
    <source>
        <strain evidence="1 2">MYP5</strain>
    </source>
</reference>